<sequence length="163" mass="17741">MLFYMHYSRRTETGMDAPKPLGYWLKHLHDLLERQLDAALADLGVSRRHWQVLNTLSRGPASRDELARALAPFWEAGAVEPAEILDGPGNGLAARGWATTAGPRIELTAEGRAAHARIADRIAHSRRTVLGELTPEQYTATVHTLSVMAANVEADLASGGRPA</sequence>
<proteinExistence type="predicted"/>
<dbReference type="InterPro" id="IPR036388">
    <property type="entry name" value="WH-like_DNA-bd_sf"/>
</dbReference>
<dbReference type="AlphaFoldDB" id="A0A1H9TW99"/>
<gene>
    <name evidence="1" type="ORF">SAMN05421870_10773</name>
</gene>
<evidence type="ECO:0000313" key="2">
    <source>
        <dbReference type="Proteomes" id="UP000182841"/>
    </source>
</evidence>
<dbReference type="STRING" id="943816.AN217_16625"/>
<protein>
    <recommendedName>
        <fullName evidence="3">DNA-binding transcriptional regulator, MarR family</fullName>
    </recommendedName>
</protein>
<keyword evidence="2" id="KW-1185">Reference proteome</keyword>
<dbReference type="Proteomes" id="UP000182841">
    <property type="component" value="Unassembled WGS sequence"/>
</dbReference>
<dbReference type="InterPro" id="IPR036390">
    <property type="entry name" value="WH_DNA-bd_sf"/>
</dbReference>
<accession>A0A1H9TW99</accession>
<evidence type="ECO:0008006" key="3">
    <source>
        <dbReference type="Google" id="ProtNLM"/>
    </source>
</evidence>
<dbReference type="SUPFAM" id="SSF46785">
    <property type="entry name" value="Winged helix' DNA-binding domain"/>
    <property type="match status" value="1"/>
</dbReference>
<evidence type="ECO:0000313" key="1">
    <source>
        <dbReference type="EMBL" id="SES01650.1"/>
    </source>
</evidence>
<organism evidence="1 2">
    <name type="scientific">Streptomyces qinglanensis</name>
    <dbReference type="NCBI Taxonomy" id="943816"/>
    <lineage>
        <taxon>Bacteria</taxon>
        <taxon>Bacillati</taxon>
        <taxon>Actinomycetota</taxon>
        <taxon>Actinomycetes</taxon>
        <taxon>Kitasatosporales</taxon>
        <taxon>Streptomycetaceae</taxon>
        <taxon>Streptomyces</taxon>
    </lineage>
</organism>
<reference evidence="2" key="1">
    <citation type="submission" date="2016-10" db="EMBL/GenBank/DDBJ databases">
        <authorList>
            <person name="Varghese N."/>
            <person name="Submissions S."/>
        </authorList>
    </citation>
    <scope>NUCLEOTIDE SEQUENCE [LARGE SCALE GENOMIC DNA]</scope>
    <source>
        <strain evidence="2">CGMCC 4.6825</strain>
    </source>
</reference>
<dbReference type="EMBL" id="FOGO01000007">
    <property type="protein sequence ID" value="SES01650.1"/>
    <property type="molecule type" value="Genomic_DNA"/>
</dbReference>
<name>A0A1H9TW99_9ACTN</name>
<dbReference type="Gene3D" id="1.10.10.10">
    <property type="entry name" value="Winged helix-like DNA-binding domain superfamily/Winged helix DNA-binding domain"/>
    <property type="match status" value="1"/>
</dbReference>